<keyword evidence="8" id="KW-0418">Kinase</keyword>
<dbReference type="GO" id="GO:0005975">
    <property type="term" value="P:carbohydrate metabolic process"/>
    <property type="evidence" value="ECO:0007669"/>
    <property type="project" value="InterPro"/>
</dbReference>
<dbReference type="SUPFAM" id="SSF56801">
    <property type="entry name" value="Acetyl-CoA synthetase-like"/>
    <property type="match status" value="1"/>
</dbReference>
<dbReference type="InterPro" id="IPR036291">
    <property type="entry name" value="NAD(P)-bd_dom_sf"/>
</dbReference>
<dbReference type="GO" id="GO:0031177">
    <property type="term" value="F:phosphopantetheine binding"/>
    <property type="evidence" value="ECO:0007669"/>
    <property type="project" value="InterPro"/>
</dbReference>
<reference evidence="14 15" key="1">
    <citation type="journal article" date="2014" name="Genome Announc.">
        <title>Draft genome sequence of the pathogenic fungus Scedosporium apiospermum.</title>
        <authorList>
            <person name="Vandeputte P."/>
            <person name="Ghamrawi S."/>
            <person name="Rechenmann M."/>
            <person name="Iltis A."/>
            <person name="Giraud S."/>
            <person name="Fleury M."/>
            <person name="Thornton C."/>
            <person name="Delhaes L."/>
            <person name="Meyer W."/>
            <person name="Papon N."/>
            <person name="Bouchara J.P."/>
        </authorList>
    </citation>
    <scope>NUCLEOTIDE SEQUENCE [LARGE SCALE GENOMIC DNA]</scope>
    <source>
        <strain evidence="14 15">IHEM 14462</strain>
    </source>
</reference>
<keyword evidence="5" id="KW-0597">Phosphoprotein</keyword>
<dbReference type="SUPFAM" id="SSF51735">
    <property type="entry name" value="NAD(P)-binding Rossmann-fold domains"/>
    <property type="match status" value="1"/>
</dbReference>
<dbReference type="AlphaFoldDB" id="A0A084G338"/>
<dbReference type="PROSITE" id="PS00455">
    <property type="entry name" value="AMP_BINDING"/>
    <property type="match status" value="1"/>
</dbReference>
<dbReference type="Gene3D" id="3.40.50.720">
    <property type="entry name" value="NAD(P)-binding Rossmann-like Domain"/>
    <property type="match status" value="1"/>
</dbReference>
<evidence type="ECO:0000256" key="1">
    <source>
        <dbReference type="ARBA" id="ARBA00004875"/>
    </source>
</evidence>
<keyword evidence="4" id="KW-0596">Phosphopantetheine</keyword>
<gene>
    <name evidence="14" type="ORF">SAPIO_CDS6722</name>
</gene>
<dbReference type="OrthoDB" id="429813at2759"/>
<keyword evidence="7" id="KW-0547">Nucleotide-binding</keyword>
<accession>A0A084G338</accession>
<dbReference type="KEGG" id="sapo:SAPIO_CDS6722"/>
<dbReference type="RefSeq" id="XP_016641549.1">
    <property type="nucleotide sequence ID" value="XM_016788750.1"/>
</dbReference>
<evidence type="ECO:0000313" key="14">
    <source>
        <dbReference type="EMBL" id="KEZ41750.1"/>
    </source>
</evidence>
<protein>
    <recommendedName>
        <fullName evidence="3">gluconokinase</fullName>
        <ecNumber evidence="3">2.7.1.12</ecNumber>
    </recommendedName>
    <alternativeName>
        <fullName evidence="11">Gluconate kinase</fullName>
    </alternativeName>
</protein>
<evidence type="ECO:0000256" key="10">
    <source>
        <dbReference type="ARBA" id="ARBA00022857"/>
    </source>
</evidence>
<comment type="catalytic activity">
    <reaction evidence="12">
        <text>D-gluconate + ATP = 6-phospho-D-gluconate + ADP + H(+)</text>
        <dbReference type="Rhea" id="RHEA:19433"/>
        <dbReference type="ChEBI" id="CHEBI:15378"/>
        <dbReference type="ChEBI" id="CHEBI:18391"/>
        <dbReference type="ChEBI" id="CHEBI:30616"/>
        <dbReference type="ChEBI" id="CHEBI:58759"/>
        <dbReference type="ChEBI" id="CHEBI:456216"/>
        <dbReference type="EC" id="2.7.1.12"/>
    </reaction>
</comment>
<dbReference type="InterPro" id="IPR013120">
    <property type="entry name" value="FAR_NAD-bd"/>
</dbReference>
<keyword evidence="15" id="KW-1185">Reference proteome</keyword>
<name>A0A084G338_PSEDA</name>
<dbReference type="InterPro" id="IPR020806">
    <property type="entry name" value="PKS_PP-bd"/>
</dbReference>
<dbReference type="GO" id="GO:0046316">
    <property type="term" value="F:gluconokinase activity"/>
    <property type="evidence" value="ECO:0007669"/>
    <property type="project" value="UniProtKB-EC"/>
</dbReference>
<dbReference type="InterPro" id="IPR027417">
    <property type="entry name" value="P-loop_NTPase"/>
</dbReference>
<dbReference type="Gene3D" id="1.10.1200.10">
    <property type="entry name" value="ACP-like"/>
    <property type="match status" value="1"/>
</dbReference>
<keyword evidence="9" id="KW-0067">ATP-binding</keyword>
<dbReference type="HOGENOM" id="CLU_002220_2_1_1"/>
<evidence type="ECO:0000256" key="9">
    <source>
        <dbReference type="ARBA" id="ARBA00022840"/>
    </source>
</evidence>
<dbReference type="EMBL" id="JOWA01000107">
    <property type="protein sequence ID" value="KEZ41750.1"/>
    <property type="molecule type" value="Genomic_DNA"/>
</dbReference>
<dbReference type="Gene3D" id="3.40.50.300">
    <property type="entry name" value="P-loop containing nucleotide triphosphate hydrolases"/>
    <property type="match status" value="2"/>
</dbReference>
<dbReference type="GeneID" id="27725794"/>
<proteinExistence type="inferred from homology"/>
<sequence>MVPLPSLVTAPPGTAMSSIRALELALPQVLPATNETSKSKGAQRDDESEIQTVDQLVRSRAHTHADSIVVSYPSSGVEYVDYTMQQLDAFAYRVAVQYATHIPVRSCSQTKPTVVVVMGPSNLDYLVTLLALTKLGHTALLLSTRISQEAVDSLIRTTGAKFFLYDQRYADVAAAAGASMSEFGVLEIAGGAKYNFPVDVYADTALCRHLDPAIEAGHHVFIIHSSGSTGLPKPIYQTHKSALPNYAIHTNMKAFITLPLFHNHGICNMFRALHSVKTIALYNADLPLTQEYLAAILSKYDFDIFYGVPYALKVLSETNEGIALLRRLKVVMYGGSACPDDLGDKLVNEGVNLVGHYGATEVGQLMTSFRPKSDKAWNYVRESEKLSPYLRWIPRGPQLFECCVLPGWPAKVASNQPDGSYATKDLFEPHPTIPRAWRYVARLDDTIVLVNGEKFNPVSLEGSVRSNRNVAEAVVFGAGRPYLGICVIPSPALAGKSEQEIMSEIWPVIEAANSASEAYARIPKDMVVLLPVGIKYPQTDKGSVIRQAFYKAFAKEIDKAYDDGDVGRGDAKVMSQDELRQFLRATLSRFLPQLEQFDDDVDVFTLGLDSLQAIHTRSQILKSVDMGNNKLGQTVVFEHPSVNRLSDFLYSLRTGTGSQEDNDVPVETQMRELIIKYSTRLSGQPRKPNAFVVTGVTGSLGAHIASQLSRDPKVDRVYCLVRAKSPTDALPRIKKNLIHRRIYHTLALTERRKLVALPCDLSRDDLGLDSSTYEEIASHLSAVIHCAWSVNFNLQLSTFEKSDIAGVANLIRLCKAGAYATTAAVPASSTPFPRVPSFNFCSSVSAVARSTVLPIPETAPDLEWPQQIGYARSKYVAEHICERAGRTSGVPVRVLRVGQIIGDTQNGIWSASEAIPMMLQTATTIGALPRLHETPSWLPVDIVAKSVTEIATSEAGSVFCNVTNPRTFSWVDDLIPALRSAGLEFEQVEPQEWVKRLRASDSDPARNPPIKLVDFFASKYDKTDFSPSKAYATGNACSLSPTLCGAIGLERDLIIKIVHHFRSSAWNAAAVPMETTKSIIVVAGPCGSGKSTLATSLAKTFNVPYVEGDSLHSRDAVKKMSQGIPLDDEDRASWLERVIEHSLQVVRDRNYPQVVCEPDLLVERVKRRQNHYMGPEMVDSQVSTYEAPQLDETDIFPIDAGSPAAAVLDEAMWTLQHACGLEVKRSPLLVK</sequence>
<dbReference type="PANTHER" id="PTHR43439">
    <property type="entry name" value="PHENYLACETATE-COENZYME A LIGASE"/>
    <property type="match status" value="1"/>
</dbReference>
<dbReference type="Pfam" id="PF00550">
    <property type="entry name" value="PP-binding"/>
    <property type="match status" value="1"/>
</dbReference>
<dbReference type="InterPro" id="IPR020845">
    <property type="entry name" value="AMP-binding_CS"/>
</dbReference>
<evidence type="ECO:0000256" key="11">
    <source>
        <dbReference type="ARBA" id="ARBA00029835"/>
    </source>
</evidence>
<evidence type="ECO:0000256" key="5">
    <source>
        <dbReference type="ARBA" id="ARBA00022553"/>
    </source>
</evidence>
<keyword evidence="6" id="KW-0808">Transferase</keyword>
<dbReference type="SUPFAM" id="SSF52540">
    <property type="entry name" value="P-loop containing nucleoside triphosphate hydrolases"/>
    <property type="match status" value="1"/>
</dbReference>
<dbReference type="InterPro" id="IPR042099">
    <property type="entry name" value="ANL_N_sf"/>
</dbReference>
<comment type="caution">
    <text evidence="14">The sequence shown here is derived from an EMBL/GenBank/DDBJ whole genome shotgun (WGS) entry which is preliminary data.</text>
</comment>
<comment type="pathway">
    <text evidence="1">Carbohydrate acid metabolism; D-gluconate degradation.</text>
</comment>
<feature type="domain" description="Carrier" evidence="13">
    <location>
        <begin position="574"/>
        <end position="653"/>
    </location>
</feature>
<dbReference type="InterPro" id="IPR000873">
    <property type="entry name" value="AMP-dep_synth/lig_dom"/>
</dbReference>
<organism evidence="14 15">
    <name type="scientific">Pseudallescheria apiosperma</name>
    <name type="common">Scedosporium apiospermum</name>
    <dbReference type="NCBI Taxonomy" id="563466"/>
    <lineage>
        <taxon>Eukaryota</taxon>
        <taxon>Fungi</taxon>
        <taxon>Dikarya</taxon>
        <taxon>Ascomycota</taxon>
        <taxon>Pezizomycotina</taxon>
        <taxon>Sordariomycetes</taxon>
        <taxon>Hypocreomycetidae</taxon>
        <taxon>Microascales</taxon>
        <taxon>Microascaceae</taxon>
        <taxon>Scedosporium</taxon>
    </lineage>
</organism>
<dbReference type="PANTHER" id="PTHR43439:SF2">
    <property type="entry name" value="ENZYME, PUTATIVE (JCVI)-RELATED"/>
    <property type="match status" value="1"/>
</dbReference>
<dbReference type="SUPFAM" id="SSF47336">
    <property type="entry name" value="ACP-like"/>
    <property type="match status" value="1"/>
</dbReference>
<dbReference type="InterPro" id="IPR006001">
    <property type="entry name" value="Therm_gnt_kin"/>
</dbReference>
<evidence type="ECO:0000256" key="7">
    <source>
        <dbReference type="ARBA" id="ARBA00022741"/>
    </source>
</evidence>
<dbReference type="Proteomes" id="UP000028545">
    <property type="component" value="Unassembled WGS sequence"/>
</dbReference>
<evidence type="ECO:0000256" key="8">
    <source>
        <dbReference type="ARBA" id="ARBA00022777"/>
    </source>
</evidence>
<dbReference type="InterPro" id="IPR006162">
    <property type="entry name" value="Ppantetheine_attach_site"/>
</dbReference>
<dbReference type="UniPathway" id="UPA00792"/>
<evidence type="ECO:0000313" key="15">
    <source>
        <dbReference type="Proteomes" id="UP000028545"/>
    </source>
</evidence>
<evidence type="ECO:0000259" key="13">
    <source>
        <dbReference type="PROSITE" id="PS50075"/>
    </source>
</evidence>
<dbReference type="Pfam" id="PF07993">
    <property type="entry name" value="NAD_binding_4"/>
    <property type="match status" value="1"/>
</dbReference>
<evidence type="ECO:0000256" key="3">
    <source>
        <dbReference type="ARBA" id="ARBA00012054"/>
    </source>
</evidence>
<dbReference type="Gene3D" id="3.40.50.12780">
    <property type="entry name" value="N-terminal domain of ligase-like"/>
    <property type="match status" value="1"/>
</dbReference>
<dbReference type="VEuPathDB" id="FungiDB:SAPIO_CDS6722"/>
<dbReference type="InterPro" id="IPR009081">
    <property type="entry name" value="PP-bd_ACP"/>
</dbReference>
<evidence type="ECO:0000256" key="2">
    <source>
        <dbReference type="ARBA" id="ARBA00008420"/>
    </source>
</evidence>
<dbReference type="Pfam" id="PF00501">
    <property type="entry name" value="AMP-binding"/>
    <property type="match status" value="1"/>
</dbReference>
<dbReference type="SMART" id="SM00823">
    <property type="entry name" value="PKS_PP"/>
    <property type="match status" value="1"/>
</dbReference>
<comment type="similarity">
    <text evidence="2">Belongs to the gluconokinase GntK/GntV family.</text>
</comment>
<dbReference type="GO" id="GO:0005524">
    <property type="term" value="F:ATP binding"/>
    <property type="evidence" value="ECO:0007669"/>
    <property type="project" value="UniProtKB-KW"/>
</dbReference>
<dbReference type="EC" id="2.7.1.12" evidence="3"/>
<dbReference type="OMA" id="QNMGYAQ"/>
<evidence type="ECO:0000256" key="4">
    <source>
        <dbReference type="ARBA" id="ARBA00022450"/>
    </source>
</evidence>
<keyword evidence="10" id="KW-0521">NADP</keyword>
<dbReference type="InterPro" id="IPR051414">
    <property type="entry name" value="Adenylate-forming_Reductase"/>
</dbReference>
<dbReference type="PROSITE" id="PS00012">
    <property type="entry name" value="PHOSPHOPANTETHEINE"/>
    <property type="match status" value="1"/>
</dbReference>
<dbReference type="Pfam" id="PF23562">
    <property type="entry name" value="AMP-binding_C_3"/>
    <property type="match status" value="1"/>
</dbReference>
<dbReference type="CDD" id="cd02021">
    <property type="entry name" value="GntK"/>
    <property type="match status" value="1"/>
</dbReference>
<dbReference type="InterPro" id="IPR036736">
    <property type="entry name" value="ACP-like_sf"/>
</dbReference>
<dbReference type="PROSITE" id="PS50075">
    <property type="entry name" value="CARRIER"/>
    <property type="match status" value="1"/>
</dbReference>
<evidence type="ECO:0000256" key="12">
    <source>
        <dbReference type="ARBA" id="ARBA00048090"/>
    </source>
</evidence>
<evidence type="ECO:0000256" key="6">
    <source>
        <dbReference type="ARBA" id="ARBA00022679"/>
    </source>
</evidence>